<dbReference type="InterPro" id="IPR014908">
    <property type="entry name" value="Nucleoporin_Nup133/Nup155_N"/>
</dbReference>
<dbReference type="PANTHER" id="PTHR13405:SF11">
    <property type="entry name" value="NUCLEAR PORE COMPLEX PROTEIN NUP133"/>
    <property type="match status" value="1"/>
</dbReference>
<gene>
    <name evidence="6" type="primary">Nup133</name>
    <name evidence="6" type="ORF">g.66070</name>
</gene>
<dbReference type="GO" id="GO:0031080">
    <property type="term" value="C:nuclear pore outer ring"/>
    <property type="evidence" value="ECO:0007669"/>
    <property type="project" value="TreeGrafter"/>
</dbReference>
<dbReference type="GO" id="GO:0006606">
    <property type="term" value="P:protein import into nucleus"/>
    <property type="evidence" value="ECO:0007669"/>
    <property type="project" value="TreeGrafter"/>
</dbReference>
<proteinExistence type="inferred from homology"/>
<dbReference type="SUPFAM" id="SSF117289">
    <property type="entry name" value="Nucleoporin domain"/>
    <property type="match status" value="1"/>
</dbReference>
<protein>
    <submittedName>
        <fullName evidence="6">Nuclear pore complex protein Nup133</fullName>
    </submittedName>
</protein>
<evidence type="ECO:0000313" key="6">
    <source>
        <dbReference type="EMBL" id="JAQ10658.1"/>
    </source>
</evidence>
<dbReference type="Gene3D" id="2.130.10.10">
    <property type="entry name" value="YVTN repeat-like/Quinoprotein amine dehydrogenase"/>
    <property type="match status" value="1"/>
</dbReference>
<name>A0A146LS84_LYGHE</name>
<evidence type="ECO:0000259" key="5">
    <source>
        <dbReference type="Pfam" id="PF08801"/>
    </source>
</evidence>
<dbReference type="GO" id="GO:0017056">
    <property type="term" value="F:structural constituent of nuclear pore"/>
    <property type="evidence" value="ECO:0007669"/>
    <property type="project" value="InterPro"/>
</dbReference>
<dbReference type="EMBL" id="GDHC01007971">
    <property type="protein sequence ID" value="JAQ10658.1"/>
    <property type="molecule type" value="Transcribed_RNA"/>
</dbReference>
<dbReference type="AlphaFoldDB" id="A0A146LS84"/>
<dbReference type="Gene3D" id="1.25.40.700">
    <property type="match status" value="1"/>
</dbReference>
<evidence type="ECO:0000256" key="2">
    <source>
        <dbReference type="ARBA" id="ARBA00005569"/>
    </source>
</evidence>
<keyword evidence="4" id="KW-0539">Nucleus</keyword>
<reference evidence="6" key="1">
    <citation type="journal article" date="2016" name="Gigascience">
        <title>De novo construction of an expanded transcriptome assembly for the western tarnished plant bug, Lygus hesperus.</title>
        <authorList>
            <person name="Tassone E.E."/>
            <person name="Geib S.M."/>
            <person name="Hall B."/>
            <person name="Fabrick J.A."/>
            <person name="Brent C.S."/>
            <person name="Hull J.J."/>
        </authorList>
    </citation>
    <scope>NUCLEOTIDE SEQUENCE</scope>
</reference>
<dbReference type="GO" id="GO:0016973">
    <property type="term" value="P:poly(A)+ mRNA export from nucleus"/>
    <property type="evidence" value="ECO:0007669"/>
    <property type="project" value="TreeGrafter"/>
</dbReference>
<keyword evidence="3" id="KW-0813">Transport</keyword>
<evidence type="ECO:0000256" key="1">
    <source>
        <dbReference type="ARBA" id="ARBA00004123"/>
    </source>
</evidence>
<dbReference type="InterPro" id="IPR037624">
    <property type="entry name" value="Nup133-like"/>
</dbReference>
<sequence>MDVSVASSRGEDDPEKQAVEQIKRDRYISGKDVNDLVTTKHHVLSLYGPRTPVAVSENVFSQGAKEGASVNASAESEYAWYVYQRKLLLWRFKPKAEEKNEACSIAIELLLPKSDLPHHAHLVSVFKSRGSSNASCIAVSPEGVVRFWDVLSPHTSWVEVNANLGGEEVCSVHHVPPHGCIAVTTSASLILIKPATLRHSPTVNVKHISGQQGWLSGISRRMNTIIFGNDSHNAESSENKVVKMVTVCGLRRGAVEWQVFLLVGMKLQLKMMEDEQPAALIYEIDLEDMIQKQFHNRAVCNSETEFIVLDVRMSEGGLAILVASSEPRRYLLLELPCRDDNPPTSVFVLCDLCKRDIDILERNSGKIPYLQFLLLPTTALIFNRRTIIGVPLDGGSQSRGDVLSVPGEGIIVGGVNHKGSPAFFSPTYGFVIVQPVEGACYDILKSASRRTGRPEREPRLLPEQKHMTSIKTAFLMYIRQNMNQCHYVIDKEFPSLSSDVVDSPLSLTLLRFSLDIVHNAPTKDPRWEHFNAGPKLSGVVSLHVETQLQEKLKAHDMFLDFVYDSLASRIGKVTKNDKKVNVLSLIAEHNEKLMAAWKLCKLQESHGIWIDNAIYKAVDALGLATSHQSLTHKDIFYRYVSIVDIGIKCLIEECADLCKGENTLAKKKQCLLNTLTIVWEVAVSVLNKQRARNFELPQPQSNWLNRYTGDKAPYEYFKLLFEMIATLIEKTSGEEDEEFQTKLVAMTRDLVDVILHLQSTTHPPERYFALRSWYIQYFIDNGHYLYAKQLAVKFLDMKALVELTYILKETENLPKYIEAYGDIGICEEIFGYLLKKGLKADLLSLNLPSEHKHKLEKSLESHRDIYWLNKLEEGESLQAVQALVSYATTYNKDVDKCERMWSFAKLICKSEGISKFDAQINRHLECISAQRYLTDYLQNLGSSKSVKAYNEVQIIQMLVSPQNTEVSEYHFKKALDLLRFVEDEVTKEKLKSDIWSKAVQVEKDEFAALKVDSPVEEFADLLVFRLLSLIVGVEDDPDVFVPPFENLNVSDDVDTSKRFIYFLRLGHEHIIRTFHSGMDTRE</sequence>
<feature type="domain" description="Nucleoporin Nup133/Nup155-like N-terminal" evidence="5">
    <location>
        <begin position="72"/>
        <end position="317"/>
    </location>
</feature>
<organism evidence="6">
    <name type="scientific">Lygus hesperus</name>
    <name type="common">Western plant bug</name>
    <dbReference type="NCBI Taxonomy" id="30085"/>
    <lineage>
        <taxon>Eukaryota</taxon>
        <taxon>Metazoa</taxon>
        <taxon>Ecdysozoa</taxon>
        <taxon>Arthropoda</taxon>
        <taxon>Hexapoda</taxon>
        <taxon>Insecta</taxon>
        <taxon>Pterygota</taxon>
        <taxon>Neoptera</taxon>
        <taxon>Paraneoptera</taxon>
        <taxon>Hemiptera</taxon>
        <taxon>Heteroptera</taxon>
        <taxon>Panheteroptera</taxon>
        <taxon>Cimicomorpha</taxon>
        <taxon>Miridae</taxon>
        <taxon>Mirini</taxon>
        <taxon>Lygus</taxon>
    </lineage>
</organism>
<dbReference type="InterPro" id="IPR015943">
    <property type="entry name" value="WD40/YVTN_repeat-like_dom_sf"/>
</dbReference>
<comment type="similarity">
    <text evidence="2">Belongs to the nucleoporin Nup133 family.</text>
</comment>
<evidence type="ECO:0000256" key="3">
    <source>
        <dbReference type="ARBA" id="ARBA00022448"/>
    </source>
</evidence>
<evidence type="ECO:0000256" key="4">
    <source>
        <dbReference type="ARBA" id="ARBA00023242"/>
    </source>
</evidence>
<dbReference type="GO" id="GO:0000972">
    <property type="term" value="P:transcription-dependent tethering of RNA polymerase II gene DNA at nuclear periphery"/>
    <property type="evidence" value="ECO:0007669"/>
    <property type="project" value="TreeGrafter"/>
</dbReference>
<accession>A0A146LS84</accession>
<dbReference type="Pfam" id="PF08801">
    <property type="entry name" value="Nucleoporin_N"/>
    <property type="match status" value="1"/>
</dbReference>
<dbReference type="PANTHER" id="PTHR13405">
    <property type="entry name" value="NUCLEAR PORE COMPLEX PROTEIN NUP133"/>
    <property type="match status" value="1"/>
</dbReference>
<comment type="subcellular location">
    <subcellularLocation>
        <location evidence="1">Nucleus</location>
    </subcellularLocation>
</comment>